<name>A0A1S8MHK7_9CLOT</name>
<proteinExistence type="predicted"/>
<reference evidence="1 2" key="1">
    <citation type="submission" date="2022-04" db="EMBL/GenBank/DDBJ databases">
        <title>Genome sequence of C. roseum typestrain.</title>
        <authorList>
            <person name="Poehlein A."/>
            <person name="Schoch T."/>
            <person name="Duerre P."/>
            <person name="Daniel R."/>
        </authorList>
    </citation>
    <scope>NUCLEOTIDE SEQUENCE [LARGE SCALE GENOMIC DNA]</scope>
    <source>
        <strain evidence="1 2">DSM 7320</strain>
    </source>
</reference>
<dbReference type="InterPro" id="IPR029058">
    <property type="entry name" value="AB_hydrolase_fold"/>
</dbReference>
<keyword evidence="2" id="KW-1185">Reference proteome</keyword>
<dbReference type="InterPro" id="IPR000073">
    <property type="entry name" value="AB_hydrolase_1"/>
</dbReference>
<dbReference type="RefSeq" id="WP_077832114.1">
    <property type="nucleotide sequence ID" value="NZ_CP096983.1"/>
</dbReference>
<dbReference type="KEGG" id="crw:CROST_028070"/>
<dbReference type="AlphaFoldDB" id="A0A1S8MHK7"/>
<dbReference type="Proteomes" id="UP000190951">
    <property type="component" value="Chromosome"/>
</dbReference>
<protein>
    <submittedName>
        <fullName evidence="1">Uncharacterized protein</fullName>
    </submittedName>
</protein>
<dbReference type="EMBL" id="CP096983">
    <property type="protein sequence ID" value="URZ12090.1"/>
    <property type="molecule type" value="Genomic_DNA"/>
</dbReference>
<sequence>MKVYQFGKKENPAIMLLPGTFCHWKNNFSGVIDLLTKDFFVLCISYDGFDETEETEFQDITVEVTKIEEYINKKLQGKIHAVYGCSLGGSLVGLMAKRGKIKMKHGILGSSDLDQASKISALVKTRIMILLLYKLLHKGKVPKLIKRQILKNGGEEYTKNALKMMGVDGVNMFFVTKASMKNQFYTDLVTKLNNSIEVSGTTIHCFYAAKMGEKYKYRYQKHFVKPHIVEHNLLHEELLLCHPKEWVENIKNCIL</sequence>
<organism evidence="1 2">
    <name type="scientific">Clostridium felsineum</name>
    <dbReference type="NCBI Taxonomy" id="36839"/>
    <lineage>
        <taxon>Bacteria</taxon>
        <taxon>Bacillati</taxon>
        <taxon>Bacillota</taxon>
        <taxon>Clostridia</taxon>
        <taxon>Eubacteriales</taxon>
        <taxon>Clostridiaceae</taxon>
        <taxon>Clostridium</taxon>
    </lineage>
</organism>
<dbReference type="Gene3D" id="3.40.50.1820">
    <property type="entry name" value="alpha/beta hydrolase"/>
    <property type="match status" value="1"/>
</dbReference>
<dbReference type="Pfam" id="PF00561">
    <property type="entry name" value="Abhydrolase_1"/>
    <property type="match status" value="1"/>
</dbReference>
<dbReference type="SUPFAM" id="SSF53474">
    <property type="entry name" value="alpha/beta-Hydrolases"/>
    <property type="match status" value="1"/>
</dbReference>
<accession>A0A1S8MHK7</accession>
<evidence type="ECO:0000313" key="2">
    <source>
        <dbReference type="Proteomes" id="UP000190951"/>
    </source>
</evidence>
<dbReference type="STRING" id="84029.CROST_20130"/>
<gene>
    <name evidence="1" type="ORF">CROST_028070</name>
</gene>
<evidence type="ECO:0000313" key="1">
    <source>
        <dbReference type="EMBL" id="URZ12090.1"/>
    </source>
</evidence>